<feature type="transmembrane region" description="Helical" evidence="13">
    <location>
        <begin position="78"/>
        <end position="100"/>
    </location>
</feature>
<keyword evidence="5 11" id="KW-0545">Nucleotide biosynthesis</keyword>
<dbReference type="Gene3D" id="1.20.1250.20">
    <property type="entry name" value="MFS general substrate transporter like domains"/>
    <property type="match status" value="1"/>
</dbReference>
<evidence type="ECO:0000256" key="12">
    <source>
        <dbReference type="SAM" id="MobiDB-lite"/>
    </source>
</evidence>
<feature type="compositionally biased region" description="Acidic residues" evidence="12">
    <location>
        <begin position="790"/>
        <end position="806"/>
    </location>
</feature>
<dbReference type="InterPro" id="IPR018095">
    <property type="entry name" value="Thymidylate_kin_CS"/>
</dbReference>
<keyword evidence="13" id="KW-0812">Transmembrane</keyword>
<dbReference type="InterPro" id="IPR039430">
    <property type="entry name" value="Thymidylate_kin-like_dom"/>
</dbReference>
<feature type="transmembrane region" description="Helical" evidence="13">
    <location>
        <begin position="217"/>
        <end position="237"/>
    </location>
</feature>
<reference evidence="16" key="1">
    <citation type="submission" date="2017-09" db="EMBL/GenBank/DDBJ databases">
        <authorList>
            <person name="Varghese N."/>
            <person name="Submissions S."/>
        </authorList>
    </citation>
    <scope>NUCLEOTIDE SEQUENCE [LARGE SCALE GENOMIC DNA]</scope>
    <source>
        <strain evidence="16">CGMCC 4.6857</strain>
    </source>
</reference>
<dbReference type="InterPro" id="IPR018094">
    <property type="entry name" value="Thymidylate_kinase"/>
</dbReference>
<dbReference type="GO" id="GO:0006233">
    <property type="term" value="P:dTDP biosynthetic process"/>
    <property type="evidence" value="ECO:0007669"/>
    <property type="project" value="InterPro"/>
</dbReference>
<sequence>MHPAGITGGTAIDTEKRETAPVDLSGAAALRSVLRIRPFRRLWLVLGLASFGDWIGLLATGIFAAAQFQSSAGQGAAFGGTIAVRLLPALLLGPIAGVFADRFDRRYTMVITDLIRFVFYLSIPLVPLLGGSAGVTVAWAAIATFIGETITLIWIPAKEAAVPNLIPKSRIEVSNQLTLVTTYGITPILAALVLSALTAGVQQSGVTLPDWAEPVQLALYLNAFSRLVTALTVFFGIKEIGGKSAERQREAQEQSMVRQFLDGWKYIGGTPLVRGLVLGIFGAFAAGGIVIGAAKTFATSLGAGEAAFYLLFGTIFMGLALGIGLGPMIIRELSRRRWFGMSIVLASGSVMFLGVAFHLSMALVGALLVGAGAGMAFLAGTTLLYGEVDDAVRGRVFAVVQIGVRMVLLLAITLAGFLVGLGSSRRVDLGAFSFDVSFTRVLLLVAGAAGVAVGISSFRQMDDKRGVPVLADLWGSIRGRPLSPDEQFVRSGVFVVFEGGEGAGKSTQVRQLAASLEAAGHDVVVTREPGATDVGARIRGLVLDKGDAPSPRAEALLYAADRAHHVATVVRPALARGAVVISDRYVDSSLAYQGAGRTLPVAEISWLSSWATGGLKPDLVVLLDVDPTVGLGRVDSRGEGTDRLESESRSFHERVRYAFLDLAAADPRRYLVLDAARPPSEIGAAVTDRLTPLLTGDGVHPAPAPASTAVPPAPDFEAPDLVAAEAADHASAVDAPDHAPAAGALGHASAADASGQASPAGASSHVPAAGVAPNHASAAHPRDGRHEEPPLEEMAELLGVNDDETPDGPTRAGHR</sequence>
<feature type="binding site" evidence="11">
    <location>
        <begin position="499"/>
        <end position="506"/>
    </location>
    <ligand>
        <name>ATP</name>
        <dbReference type="ChEBI" id="CHEBI:30616"/>
    </ligand>
</feature>
<evidence type="ECO:0000256" key="10">
    <source>
        <dbReference type="ARBA" id="ARBA00057735"/>
    </source>
</evidence>
<name>A0A285KDY1_9ACTN</name>
<gene>
    <name evidence="11" type="primary">tmk</name>
    <name evidence="15" type="ORF">SAMN05421748_13869</name>
</gene>
<dbReference type="Gene3D" id="3.40.50.300">
    <property type="entry name" value="P-loop containing nucleotide triphosphate hydrolases"/>
    <property type="match status" value="1"/>
</dbReference>
<dbReference type="PANTHER" id="PTHR10344:SF4">
    <property type="entry name" value="UMP-CMP KINASE 2, MITOCHONDRIAL"/>
    <property type="match status" value="1"/>
</dbReference>
<proteinExistence type="inferred from homology"/>
<evidence type="ECO:0000256" key="3">
    <source>
        <dbReference type="ARBA" id="ARBA00017144"/>
    </source>
</evidence>
<dbReference type="GO" id="GO:0006235">
    <property type="term" value="P:dTTP biosynthetic process"/>
    <property type="evidence" value="ECO:0007669"/>
    <property type="project" value="UniProtKB-UniRule"/>
</dbReference>
<keyword evidence="16" id="KW-1185">Reference proteome</keyword>
<feature type="compositionally biased region" description="Basic and acidic residues" evidence="12">
    <location>
        <begin position="780"/>
        <end position="789"/>
    </location>
</feature>
<evidence type="ECO:0000256" key="7">
    <source>
        <dbReference type="ARBA" id="ARBA00022777"/>
    </source>
</evidence>
<keyword evidence="13" id="KW-0472">Membrane</keyword>
<feature type="domain" description="Thymidylate kinase-like" evidence="14">
    <location>
        <begin position="497"/>
        <end position="682"/>
    </location>
</feature>
<feature type="transmembrane region" description="Helical" evidence="13">
    <location>
        <begin position="275"/>
        <end position="294"/>
    </location>
</feature>
<dbReference type="GO" id="GO:0005524">
    <property type="term" value="F:ATP binding"/>
    <property type="evidence" value="ECO:0007669"/>
    <property type="project" value="UniProtKB-UniRule"/>
</dbReference>
<comment type="similarity">
    <text evidence="1 11">Belongs to the thymidylate kinase family.</text>
</comment>
<dbReference type="HAMAP" id="MF_00165">
    <property type="entry name" value="Thymidylate_kinase"/>
    <property type="match status" value="1"/>
</dbReference>
<feature type="transmembrane region" description="Helical" evidence="13">
    <location>
        <begin position="306"/>
        <end position="326"/>
    </location>
</feature>
<evidence type="ECO:0000256" key="5">
    <source>
        <dbReference type="ARBA" id="ARBA00022727"/>
    </source>
</evidence>
<feature type="transmembrane region" description="Helical" evidence="13">
    <location>
        <begin position="363"/>
        <end position="385"/>
    </location>
</feature>
<keyword evidence="8 11" id="KW-0067">ATP-binding</keyword>
<dbReference type="PROSITE" id="PS01331">
    <property type="entry name" value="THYMIDYLATE_KINASE"/>
    <property type="match status" value="1"/>
</dbReference>
<accession>A0A285KDY1</accession>
<dbReference type="SUPFAM" id="SSF103473">
    <property type="entry name" value="MFS general substrate transporter"/>
    <property type="match status" value="1"/>
</dbReference>
<evidence type="ECO:0000256" key="1">
    <source>
        <dbReference type="ARBA" id="ARBA00009776"/>
    </source>
</evidence>
<comment type="catalytic activity">
    <reaction evidence="9 11">
        <text>dTMP + ATP = dTDP + ADP</text>
        <dbReference type="Rhea" id="RHEA:13517"/>
        <dbReference type="ChEBI" id="CHEBI:30616"/>
        <dbReference type="ChEBI" id="CHEBI:58369"/>
        <dbReference type="ChEBI" id="CHEBI:63528"/>
        <dbReference type="ChEBI" id="CHEBI:456216"/>
        <dbReference type="EC" id="2.7.4.9"/>
    </reaction>
</comment>
<feature type="transmembrane region" description="Helical" evidence="13">
    <location>
        <begin position="177"/>
        <end position="197"/>
    </location>
</feature>
<keyword evidence="6 11" id="KW-0547">Nucleotide-binding</keyword>
<dbReference type="EC" id="2.7.4.9" evidence="2 11"/>
<evidence type="ECO:0000259" key="14">
    <source>
        <dbReference type="Pfam" id="PF02223"/>
    </source>
</evidence>
<comment type="function">
    <text evidence="10 11">Phosphorylation of dTMP to form dTDP in both de novo and salvage pathways of dTTP synthesis.</text>
</comment>
<dbReference type="CDD" id="cd01672">
    <property type="entry name" value="TMPK"/>
    <property type="match status" value="1"/>
</dbReference>
<dbReference type="CDD" id="cd06173">
    <property type="entry name" value="MFS_MefA_like"/>
    <property type="match status" value="1"/>
</dbReference>
<dbReference type="GO" id="GO:0005829">
    <property type="term" value="C:cytosol"/>
    <property type="evidence" value="ECO:0007669"/>
    <property type="project" value="TreeGrafter"/>
</dbReference>
<feature type="transmembrane region" description="Helical" evidence="13">
    <location>
        <begin position="338"/>
        <end position="357"/>
    </location>
</feature>
<dbReference type="NCBIfam" id="TIGR00041">
    <property type="entry name" value="DTMP_kinase"/>
    <property type="match status" value="1"/>
</dbReference>
<organism evidence="15 16">
    <name type="scientific">Paractinoplanes atraurantiacus</name>
    <dbReference type="NCBI Taxonomy" id="1036182"/>
    <lineage>
        <taxon>Bacteria</taxon>
        <taxon>Bacillati</taxon>
        <taxon>Actinomycetota</taxon>
        <taxon>Actinomycetes</taxon>
        <taxon>Micromonosporales</taxon>
        <taxon>Micromonosporaceae</taxon>
        <taxon>Paractinoplanes</taxon>
    </lineage>
</organism>
<evidence type="ECO:0000256" key="6">
    <source>
        <dbReference type="ARBA" id="ARBA00022741"/>
    </source>
</evidence>
<evidence type="ECO:0000313" key="16">
    <source>
        <dbReference type="Proteomes" id="UP000219612"/>
    </source>
</evidence>
<keyword evidence="13" id="KW-1133">Transmembrane helix</keyword>
<feature type="transmembrane region" description="Helical" evidence="13">
    <location>
        <begin position="107"/>
        <end position="130"/>
    </location>
</feature>
<dbReference type="GO" id="GO:0006227">
    <property type="term" value="P:dUDP biosynthetic process"/>
    <property type="evidence" value="ECO:0007669"/>
    <property type="project" value="TreeGrafter"/>
</dbReference>
<keyword evidence="7 11" id="KW-0418">Kinase</keyword>
<dbReference type="PANTHER" id="PTHR10344">
    <property type="entry name" value="THYMIDYLATE KINASE"/>
    <property type="match status" value="1"/>
</dbReference>
<feature type="region of interest" description="Disordered" evidence="12">
    <location>
        <begin position="696"/>
        <end position="716"/>
    </location>
</feature>
<feature type="compositionally biased region" description="Low complexity" evidence="12">
    <location>
        <begin position="728"/>
        <end position="764"/>
    </location>
</feature>
<feature type="region of interest" description="Disordered" evidence="12">
    <location>
        <begin position="728"/>
        <end position="815"/>
    </location>
</feature>
<feature type="transmembrane region" description="Helical" evidence="13">
    <location>
        <begin position="42"/>
        <end position="66"/>
    </location>
</feature>
<keyword evidence="4 11" id="KW-0808">Transferase</keyword>
<evidence type="ECO:0000313" key="15">
    <source>
        <dbReference type="EMBL" id="SNY70839.1"/>
    </source>
</evidence>
<evidence type="ECO:0000256" key="4">
    <source>
        <dbReference type="ARBA" id="ARBA00022679"/>
    </source>
</evidence>
<evidence type="ECO:0000256" key="8">
    <source>
        <dbReference type="ARBA" id="ARBA00022840"/>
    </source>
</evidence>
<dbReference type="InterPro" id="IPR027417">
    <property type="entry name" value="P-loop_NTPase"/>
</dbReference>
<dbReference type="InterPro" id="IPR036259">
    <property type="entry name" value="MFS_trans_sf"/>
</dbReference>
<evidence type="ECO:0000256" key="9">
    <source>
        <dbReference type="ARBA" id="ARBA00048743"/>
    </source>
</evidence>
<dbReference type="SUPFAM" id="SSF52540">
    <property type="entry name" value="P-loop containing nucleoside triphosphate hydrolases"/>
    <property type="match status" value="1"/>
</dbReference>
<dbReference type="EMBL" id="OBDY01000038">
    <property type="protein sequence ID" value="SNY70839.1"/>
    <property type="molecule type" value="Genomic_DNA"/>
</dbReference>
<dbReference type="Proteomes" id="UP000219612">
    <property type="component" value="Unassembled WGS sequence"/>
</dbReference>
<protein>
    <recommendedName>
        <fullName evidence="3 11">Thymidylate kinase</fullName>
        <ecNumber evidence="2 11">2.7.4.9</ecNumber>
    </recommendedName>
    <alternativeName>
        <fullName evidence="11">dTMP kinase</fullName>
    </alternativeName>
</protein>
<evidence type="ECO:0000256" key="2">
    <source>
        <dbReference type="ARBA" id="ARBA00012980"/>
    </source>
</evidence>
<dbReference type="AlphaFoldDB" id="A0A285KDY1"/>
<feature type="transmembrane region" description="Helical" evidence="13">
    <location>
        <begin position="397"/>
        <end position="421"/>
    </location>
</feature>
<evidence type="ECO:0000256" key="11">
    <source>
        <dbReference type="HAMAP-Rule" id="MF_00165"/>
    </source>
</evidence>
<feature type="transmembrane region" description="Helical" evidence="13">
    <location>
        <begin position="441"/>
        <end position="458"/>
    </location>
</feature>
<dbReference type="FunFam" id="3.40.50.300:FF:000225">
    <property type="entry name" value="Thymidylate kinase"/>
    <property type="match status" value="1"/>
</dbReference>
<dbReference type="GO" id="GO:0004798">
    <property type="term" value="F:dTMP kinase activity"/>
    <property type="evidence" value="ECO:0007669"/>
    <property type="project" value="UniProtKB-UniRule"/>
</dbReference>
<evidence type="ECO:0000256" key="13">
    <source>
        <dbReference type="SAM" id="Phobius"/>
    </source>
</evidence>
<feature type="transmembrane region" description="Helical" evidence="13">
    <location>
        <begin position="136"/>
        <end position="157"/>
    </location>
</feature>
<dbReference type="Pfam" id="PF02223">
    <property type="entry name" value="Thymidylate_kin"/>
    <property type="match status" value="1"/>
</dbReference>